<feature type="compositionally biased region" description="Basic and acidic residues" evidence="2">
    <location>
        <begin position="957"/>
        <end position="968"/>
    </location>
</feature>
<feature type="compositionally biased region" description="Basic and acidic residues" evidence="2">
    <location>
        <begin position="996"/>
        <end position="1009"/>
    </location>
</feature>
<keyword evidence="1" id="KW-0560">Oxidoreductase</keyword>
<dbReference type="Proteomes" id="UP000887568">
    <property type="component" value="Unplaced"/>
</dbReference>
<feature type="compositionally biased region" description="Basic and acidic residues" evidence="2">
    <location>
        <begin position="862"/>
        <end position="872"/>
    </location>
</feature>
<dbReference type="GO" id="GO:0016491">
    <property type="term" value="F:oxidoreductase activity"/>
    <property type="evidence" value="ECO:0007669"/>
    <property type="project" value="UniProtKB-KW"/>
</dbReference>
<evidence type="ECO:0000256" key="2">
    <source>
        <dbReference type="SAM" id="MobiDB-lite"/>
    </source>
</evidence>
<feature type="compositionally biased region" description="Polar residues" evidence="2">
    <location>
        <begin position="70"/>
        <end position="81"/>
    </location>
</feature>
<feature type="compositionally biased region" description="Polar residues" evidence="2">
    <location>
        <begin position="575"/>
        <end position="585"/>
    </location>
</feature>
<feature type="compositionally biased region" description="Basic and acidic residues" evidence="2">
    <location>
        <begin position="513"/>
        <end position="528"/>
    </location>
</feature>
<protein>
    <submittedName>
        <fullName evidence="3">Uncharacterized protein</fullName>
    </submittedName>
</protein>
<feature type="compositionally biased region" description="Basic and acidic residues" evidence="2">
    <location>
        <begin position="56"/>
        <end position="69"/>
    </location>
</feature>
<feature type="region of interest" description="Disordered" evidence="2">
    <location>
        <begin position="348"/>
        <end position="1157"/>
    </location>
</feature>
<dbReference type="Gene3D" id="3.40.50.720">
    <property type="entry name" value="NAD(P)-binding Rossmann-like Domain"/>
    <property type="match status" value="1"/>
</dbReference>
<name>A0A914ART2_PATMI</name>
<sequence length="1157" mass="124514">MGNKLEHPSVELPPEKLVMVTGGNTGIGYETAKSIAKMGARVCITSRSEDKAKAAIERMQTEHRAEMQQRSHGQASSPSTSEEVEIKPLNVEYIKVDLASLQSTMDFIQETKERMQYLNILVCNAGIAFAKQEYTEDKYESQFQVNYLSHLLIVLHLMPLLQAGSPDSRIVLLSSEGHSSGKLDLDNMQGRKSFSRYTAYASSKAYMVMAAHFLARRLEGTGVSTFSTDPGFVDTNIMNNFSDWKLMSFYVGAYKKFGMIRTPKQGAATSVVACVDPSLRGKTAVYLKNCRPANPASFCWDGKKQEDLWSYSLGCLNQFISDDVLKEAFPSARTDLLIIPKDTRTVEEKIVDDPGKRDGRSDDKQMGDQSKAGKASLERKQDEEQPEIESSPGAAEEASEKPKAPQDSSAASAEEKMPEVAPRDDEKECETSYDKKQIEEHPEKESSFAEVPTKEVKTEETSRQESEESMLKDSPPEQIEEEPSKESSAGTPETGQTSEDPKADAEVPSESLKTSKEPQAKEIDDASKEGTAGAASAEIKQMEGQPEREPSAEAAPEIEQTAESPKADAEVPTEGLQTSREPSGQKSEERGVTDDAANEETAVAASSDSKQVEEQPDEEASAEAAPEIEQTAESPKADAEVPTEGLQTSREPSGQKSEERGVTDDAANEETAVAASSDSKQVEEQPDEEASARAGSEIDQTSEDLKADAEVPAESLQTSKEPSGRKSEERGVTDDAANEETAVAASLTEQVEEQPDEEASAEAAPEIEQTAESPKADAEVPTEGLQTSREPSGQKSEERGVTDDAANEETAVAASSDSKQVEEQPDEEASARAGFEIDQTSEDLKADAKVPAESLQTSQEPSGRKSEERGVTDDAANEETAVAASLTEQVEEQPDEEASARAGSEIDQTSEDLKAAAEVPAESLQTSRGPSGRKSEERGVTDAAANEATAVAASSDKQVEEQPDKEASARAGSEIDQTSEDLEPTESLGTAIKKPRGQESEERDVKDDASTACSVSSENKQMEDQPKGEPFAEATPEIDETSEPKAKNEDTADEVLEFKEDASQLATKEKPQLAPETSTDGEDLSDGQVEEKPTEDTAAAEDSSGMPDADTPTEKPEEGSTEVPVGTSEKTVLTEEDVSVKVEDGEGKPTEGQASQQ</sequence>
<reference evidence="3" key="1">
    <citation type="submission" date="2022-11" db="UniProtKB">
        <authorList>
            <consortium name="EnsemblMetazoa"/>
        </authorList>
    </citation>
    <scope>IDENTIFICATION</scope>
</reference>
<dbReference type="OrthoDB" id="191139at2759"/>
<dbReference type="InterPro" id="IPR036291">
    <property type="entry name" value="NAD(P)-bd_dom_sf"/>
</dbReference>
<feature type="compositionally biased region" description="Polar residues" evidence="2">
    <location>
        <begin position="486"/>
        <end position="498"/>
    </location>
</feature>
<evidence type="ECO:0000313" key="4">
    <source>
        <dbReference type="Proteomes" id="UP000887568"/>
    </source>
</evidence>
<dbReference type="RefSeq" id="XP_038066159.1">
    <property type="nucleotide sequence ID" value="XM_038210231.1"/>
</dbReference>
<feature type="compositionally biased region" description="Acidic residues" evidence="2">
    <location>
        <begin position="750"/>
        <end position="760"/>
    </location>
</feature>
<feature type="region of interest" description="Disordered" evidence="2">
    <location>
        <begin position="56"/>
        <end position="83"/>
    </location>
</feature>
<dbReference type="PRINTS" id="PR00081">
    <property type="entry name" value="GDHRDH"/>
</dbReference>
<feature type="compositionally biased region" description="Basic and acidic residues" evidence="2">
    <location>
        <begin position="1138"/>
        <end position="1149"/>
    </location>
</feature>
<dbReference type="PANTHER" id="PTHR43157:SF31">
    <property type="entry name" value="PHOSPHATIDYLINOSITOL-GLYCAN BIOSYNTHESIS CLASS F PROTEIN"/>
    <property type="match status" value="1"/>
</dbReference>
<evidence type="ECO:0000313" key="3">
    <source>
        <dbReference type="EnsemblMetazoa" id="XP_038066159.1"/>
    </source>
</evidence>
<organism evidence="3 4">
    <name type="scientific">Patiria miniata</name>
    <name type="common">Bat star</name>
    <name type="synonym">Asterina miniata</name>
    <dbReference type="NCBI Taxonomy" id="46514"/>
    <lineage>
        <taxon>Eukaryota</taxon>
        <taxon>Metazoa</taxon>
        <taxon>Echinodermata</taxon>
        <taxon>Eleutherozoa</taxon>
        <taxon>Asterozoa</taxon>
        <taxon>Asteroidea</taxon>
        <taxon>Valvatacea</taxon>
        <taxon>Valvatida</taxon>
        <taxon>Asterinidae</taxon>
        <taxon>Patiria</taxon>
    </lineage>
</organism>
<keyword evidence="4" id="KW-1185">Reference proteome</keyword>
<proteinExistence type="predicted"/>
<dbReference type="GeneID" id="119736198"/>
<accession>A0A914ART2</accession>
<feature type="compositionally biased region" description="Basic and acidic residues" evidence="2">
    <location>
        <begin position="348"/>
        <end position="366"/>
    </location>
</feature>
<dbReference type="InterPro" id="IPR002347">
    <property type="entry name" value="SDR_fam"/>
</dbReference>
<dbReference type="AlphaFoldDB" id="A0A914ART2"/>
<dbReference type="Pfam" id="PF00106">
    <property type="entry name" value="adh_short"/>
    <property type="match status" value="2"/>
</dbReference>
<dbReference type="PANTHER" id="PTHR43157">
    <property type="entry name" value="PHOSPHATIDYLINOSITOL-GLYCAN BIOSYNTHESIS CLASS F PROTEIN-RELATED"/>
    <property type="match status" value="1"/>
</dbReference>
<dbReference type="EnsemblMetazoa" id="XM_038210231.1">
    <property type="protein sequence ID" value="XP_038066159.1"/>
    <property type="gene ID" value="LOC119736198"/>
</dbReference>
<feature type="compositionally biased region" description="Basic and acidic residues" evidence="2">
    <location>
        <begin position="1042"/>
        <end position="1071"/>
    </location>
</feature>
<feature type="compositionally biased region" description="Basic and acidic residues" evidence="2">
    <location>
        <begin position="722"/>
        <end position="733"/>
    </location>
</feature>
<evidence type="ECO:0000256" key="1">
    <source>
        <dbReference type="ARBA" id="ARBA00023002"/>
    </source>
</evidence>
<feature type="compositionally biased region" description="Basic and acidic residues" evidence="2">
    <location>
        <begin position="413"/>
        <end position="475"/>
    </location>
</feature>
<feature type="compositionally biased region" description="Polar residues" evidence="2">
    <location>
        <begin position="784"/>
        <end position="794"/>
    </location>
</feature>
<dbReference type="OMA" id="CAVVCAN"/>
<feature type="compositionally biased region" description="Polar residues" evidence="2">
    <location>
        <begin position="645"/>
        <end position="655"/>
    </location>
</feature>
<feature type="compositionally biased region" description="Low complexity" evidence="2">
    <location>
        <begin position="941"/>
        <end position="956"/>
    </location>
</feature>
<dbReference type="SUPFAM" id="SSF51735">
    <property type="entry name" value="NAD(P)-binding Rossmann-fold domains"/>
    <property type="match status" value="1"/>
</dbReference>